<keyword evidence="1" id="KW-0472">Membrane</keyword>
<dbReference type="AlphaFoldDB" id="A0A161X7G8"/>
<feature type="transmembrane region" description="Helical" evidence="1">
    <location>
        <begin position="17"/>
        <end position="34"/>
    </location>
</feature>
<name>A0A161X7G8_9CLOT</name>
<feature type="transmembrane region" description="Helical" evidence="1">
    <location>
        <begin position="40"/>
        <end position="59"/>
    </location>
</feature>
<evidence type="ECO:0000313" key="2">
    <source>
        <dbReference type="EMBL" id="KZL90076.1"/>
    </source>
</evidence>
<sequence>MNIDKAIRKQKKSYKRFLLSMCFIFFTLPAVLILSKKFYIFYIVYMIIVEFLILVSIFVRTSNESLKFKNDGYRLRLSLGITNKKLNIITEKVFLVHVEDVLSDKGEVIDFKIILITGSKFRSDRMLPVSINFLKKYSYVAHHYNRIKVMQPENNYYYTIIKRGGLNKYPLLDIIYKTCVYSYFTGEAVEKIKFYRKNSQYY</sequence>
<proteinExistence type="predicted"/>
<keyword evidence="3" id="KW-1185">Reference proteome</keyword>
<keyword evidence="1" id="KW-1133">Transmembrane helix</keyword>
<gene>
    <name evidence="2" type="ORF">CLMAG_45620</name>
</gene>
<organism evidence="2 3">
    <name type="scientific">Clostridium magnum DSM 2767</name>
    <dbReference type="NCBI Taxonomy" id="1121326"/>
    <lineage>
        <taxon>Bacteria</taxon>
        <taxon>Bacillati</taxon>
        <taxon>Bacillota</taxon>
        <taxon>Clostridia</taxon>
        <taxon>Eubacteriales</taxon>
        <taxon>Clostridiaceae</taxon>
        <taxon>Clostridium</taxon>
    </lineage>
</organism>
<reference evidence="2 3" key="1">
    <citation type="submission" date="2016-04" db="EMBL/GenBank/DDBJ databases">
        <title>Genome sequence of Clostridium magnum DSM 2767.</title>
        <authorList>
            <person name="Poehlein A."/>
            <person name="Uhlig R."/>
            <person name="Fischer R."/>
            <person name="Bahl H."/>
            <person name="Daniel R."/>
        </authorList>
    </citation>
    <scope>NUCLEOTIDE SEQUENCE [LARGE SCALE GENOMIC DNA]</scope>
    <source>
        <strain evidence="2 3">DSM 2767</strain>
    </source>
</reference>
<dbReference type="EMBL" id="LWAE01000006">
    <property type="protein sequence ID" value="KZL90076.1"/>
    <property type="molecule type" value="Genomic_DNA"/>
</dbReference>
<keyword evidence="1" id="KW-0812">Transmembrane</keyword>
<dbReference type="Proteomes" id="UP000076603">
    <property type="component" value="Unassembled WGS sequence"/>
</dbReference>
<dbReference type="RefSeq" id="WP_066627437.1">
    <property type="nucleotide sequence ID" value="NZ_FQXL01000006.1"/>
</dbReference>
<protein>
    <submittedName>
        <fullName evidence="2">Uncharacterized protein</fullName>
    </submittedName>
</protein>
<comment type="caution">
    <text evidence="2">The sequence shown here is derived from an EMBL/GenBank/DDBJ whole genome shotgun (WGS) entry which is preliminary data.</text>
</comment>
<dbReference type="OrthoDB" id="1937989at2"/>
<dbReference type="STRING" id="1121326.CLMAG_45620"/>
<accession>A0A161X7G8</accession>
<evidence type="ECO:0000313" key="3">
    <source>
        <dbReference type="Proteomes" id="UP000076603"/>
    </source>
</evidence>
<evidence type="ECO:0000256" key="1">
    <source>
        <dbReference type="SAM" id="Phobius"/>
    </source>
</evidence>
<dbReference type="PATRIC" id="fig|1121326.3.peg.4624"/>